<dbReference type="InterPro" id="IPR058579">
    <property type="entry name" value="IspG_C"/>
</dbReference>
<comment type="cofactor">
    <cofactor evidence="1">
        <name>[4Fe-4S] cluster</name>
        <dbReference type="ChEBI" id="CHEBI:49883"/>
    </cofactor>
</comment>
<evidence type="ECO:0000313" key="17">
    <source>
        <dbReference type="EMBL" id="CAD8678710.1"/>
    </source>
</evidence>
<keyword evidence="5" id="KW-0408">Iron</keyword>
<dbReference type="FunFam" id="3.20.20.20:FF:000005">
    <property type="entry name" value="4-hydroxy-3-methylbut-2-en-1-yl diphosphate synthase (flavodoxin)"/>
    <property type="match status" value="1"/>
</dbReference>
<dbReference type="PIRSF" id="PIRSF037336">
    <property type="entry name" value="IspG_like"/>
    <property type="match status" value="1"/>
</dbReference>
<feature type="domain" description="IspG C-terminal" evidence="16">
    <location>
        <begin position="614"/>
        <end position="702"/>
    </location>
</feature>
<sequence length="724" mass="79198">MSAPVASKQAMASKQAVGKGRLQVRAQSASTLIMPAAPELIVPKYCESIHQTRRRPTRTVMIGKVPVGSQHRVALQTMTTTDTRNIQATVDQVKKCADAGADIVRITVQGKKEAEACMKIREQLFKDRYDVPLVADIHFQPAVAMMVADAFEKIRINPGNFADGRKTFEVRNYDDPKMFDIERAEISEVFTPLVQKCKELGRAMRIGTNHGSLSARILSYYGDTPRGMVESAFEFAEICRAHDYHNFVFSMKASNPLVMVQAYRLLAEEMYIKGWDYPLHLGVTEAGEGEDGRMKSAIGIGALLMDGLGDTIRVSLTEDPEYEIDPCTRLASIGQTAWSQGWGVPEFEELTRDTHSFKRRVGDLPKQEAADGAWDYRGLLHRDGTVFSAVSADQLKPAADVLYKKLGAKLAVGMPFKDIATSDTILMRTLPPSSDTEGRRAIKRLQEVTVHVIVPAAELAKDPLPGAVTLHSLKDALKAHAAGGVKLPQGSTRLAIEVDGTETAAEIAALKQLSPVVVLLNIKDGMSRIHASRRVFETIQREAITVPVIHHIRFPKGTIRDDIVLNTGSWVGGLLVDGLGDGVLLDVEGEDLDFLRTTSFGLLQGSRMRNTKTEYVSCPSCGRTLFNLQEVTDQIRTRTGHLPGVAIAVMGCIVNGPGEMADADFGYVGGAPGKIDLYVGKEVVKRAIPMEQACDELIQLIKDNGRWVDPPKEEEEAGKELVAA</sequence>
<dbReference type="InterPro" id="IPR045854">
    <property type="entry name" value="NO2/SO3_Rdtase_4Fe4S_sf"/>
</dbReference>
<dbReference type="InterPro" id="IPR017178">
    <property type="entry name" value="IspG_atypical"/>
</dbReference>
<evidence type="ECO:0000256" key="2">
    <source>
        <dbReference type="ARBA" id="ARBA00022485"/>
    </source>
</evidence>
<name>A0A7S0RJS8_9CHLO</name>
<evidence type="ECO:0000256" key="11">
    <source>
        <dbReference type="ARBA" id="ARBA00067018"/>
    </source>
</evidence>
<evidence type="ECO:0000256" key="5">
    <source>
        <dbReference type="ARBA" id="ARBA00023004"/>
    </source>
</evidence>
<evidence type="ECO:0000256" key="3">
    <source>
        <dbReference type="ARBA" id="ARBA00022723"/>
    </source>
</evidence>
<dbReference type="GO" id="GO:0016114">
    <property type="term" value="P:terpenoid biosynthetic process"/>
    <property type="evidence" value="ECO:0007669"/>
    <property type="project" value="InterPro"/>
</dbReference>
<organism evidence="17">
    <name type="scientific">Chlamydomonas leiostraca</name>
    <dbReference type="NCBI Taxonomy" id="1034604"/>
    <lineage>
        <taxon>Eukaryota</taxon>
        <taxon>Viridiplantae</taxon>
        <taxon>Chlorophyta</taxon>
        <taxon>core chlorophytes</taxon>
        <taxon>Chlorophyceae</taxon>
        <taxon>CS clade</taxon>
        <taxon>Chlamydomonadales</taxon>
        <taxon>Chlamydomonadaceae</taxon>
        <taxon>Chlamydomonas</taxon>
    </lineage>
</organism>
<dbReference type="AlphaFoldDB" id="A0A7S0RJS8"/>
<feature type="region of interest" description="Disordered" evidence="14">
    <location>
        <begin position="1"/>
        <end position="20"/>
    </location>
</feature>
<evidence type="ECO:0000259" key="15">
    <source>
        <dbReference type="Pfam" id="PF04551"/>
    </source>
</evidence>
<evidence type="ECO:0000256" key="7">
    <source>
        <dbReference type="ARBA" id="ARBA00023229"/>
    </source>
</evidence>
<protein>
    <recommendedName>
        <fullName evidence="12">4-hydroxy-3-methylbut-2-en-1-yl diphosphate synthase (ferredoxin), chloroplastic</fullName>
        <ecNumber evidence="11">1.17.7.1</ecNumber>
    </recommendedName>
    <alternativeName>
        <fullName evidence="13">1-hydroxy-2-methyl-2-(E)-butenyl 4-diphosphate synthase</fullName>
    </alternativeName>
</protein>
<dbReference type="GO" id="GO:0009507">
    <property type="term" value="C:chloroplast"/>
    <property type="evidence" value="ECO:0007669"/>
    <property type="project" value="TreeGrafter"/>
</dbReference>
<comment type="catalytic activity">
    <reaction evidence="8">
        <text>(2E)-4-hydroxy-3-methylbut-2-enyl diphosphate + 2 oxidized [2Fe-2S]-[ferredoxin] + H2O = 2-C-methyl-D-erythritol 2,4-cyclic diphosphate + 2 reduced [2Fe-2S]-[ferredoxin] + H(+)</text>
        <dbReference type="Rhea" id="RHEA:26119"/>
        <dbReference type="Rhea" id="RHEA-COMP:10000"/>
        <dbReference type="Rhea" id="RHEA-COMP:10001"/>
        <dbReference type="ChEBI" id="CHEBI:15377"/>
        <dbReference type="ChEBI" id="CHEBI:15378"/>
        <dbReference type="ChEBI" id="CHEBI:33737"/>
        <dbReference type="ChEBI" id="CHEBI:33738"/>
        <dbReference type="ChEBI" id="CHEBI:58483"/>
        <dbReference type="ChEBI" id="CHEBI:128753"/>
        <dbReference type="EC" id="1.17.7.1"/>
    </reaction>
</comment>
<dbReference type="GO" id="GO:0046429">
    <property type="term" value="F:4-hydroxy-3-methylbut-2-en-1-yl diphosphate synthase activity (ferredoxin)"/>
    <property type="evidence" value="ECO:0007669"/>
    <property type="project" value="UniProtKB-EC"/>
</dbReference>
<keyword evidence="7" id="KW-0414">Isoprene biosynthesis</keyword>
<keyword evidence="4" id="KW-0560">Oxidoreductase</keyword>
<evidence type="ECO:0000256" key="9">
    <source>
        <dbReference type="ARBA" id="ARBA00060620"/>
    </source>
</evidence>
<dbReference type="PANTHER" id="PTHR30454">
    <property type="entry name" value="4-HYDROXY-3-METHYLBUT-2-EN-1-YL DIPHOSPHATE SYNTHASE"/>
    <property type="match status" value="1"/>
</dbReference>
<reference evidence="17" key="1">
    <citation type="submission" date="2021-01" db="EMBL/GenBank/DDBJ databases">
        <authorList>
            <person name="Corre E."/>
            <person name="Pelletier E."/>
            <person name="Niang G."/>
            <person name="Scheremetjew M."/>
            <person name="Finn R."/>
            <person name="Kale V."/>
            <person name="Holt S."/>
            <person name="Cochrane G."/>
            <person name="Meng A."/>
            <person name="Brown T."/>
            <person name="Cohen L."/>
        </authorList>
    </citation>
    <scope>NUCLEOTIDE SEQUENCE</scope>
    <source>
        <strain evidence="17">SAG 11-49</strain>
    </source>
</reference>
<dbReference type="GO" id="GO:0005506">
    <property type="term" value="F:iron ion binding"/>
    <property type="evidence" value="ECO:0007669"/>
    <property type="project" value="InterPro"/>
</dbReference>
<dbReference type="InterPro" id="IPR011005">
    <property type="entry name" value="Dihydropteroate_synth-like_sf"/>
</dbReference>
<dbReference type="PANTHER" id="PTHR30454:SF0">
    <property type="entry name" value="4-HYDROXY-3-METHYLBUT-2-EN-1-YL DIPHOSPHATE SYNTHASE (FERREDOXIN), CHLOROPLASTIC"/>
    <property type="match status" value="1"/>
</dbReference>
<dbReference type="Gene3D" id="3.30.413.10">
    <property type="entry name" value="Sulfite Reductase Hemoprotein, domain 1"/>
    <property type="match status" value="1"/>
</dbReference>
<evidence type="ECO:0000256" key="8">
    <source>
        <dbReference type="ARBA" id="ARBA00051119"/>
    </source>
</evidence>
<proteinExistence type="inferred from homology"/>
<evidence type="ECO:0000259" key="16">
    <source>
        <dbReference type="Pfam" id="PF26540"/>
    </source>
</evidence>
<gene>
    <name evidence="17" type="ORF">CLEI1391_LOCUS8656</name>
</gene>
<keyword evidence="2" id="KW-0004">4Fe-4S</keyword>
<evidence type="ECO:0000256" key="14">
    <source>
        <dbReference type="SAM" id="MobiDB-lite"/>
    </source>
</evidence>
<dbReference type="HAMAP" id="MF_00159">
    <property type="entry name" value="IspG"/>
    <property type="match status" value="1"/>
</dbReference>
<dbReference type="NCBIfam" id="TIGR00612">
    <property type="entry name" value="ispG_gcpE"/>
    <property type="match status" value="1"/>
</dbReference>
<dbReference type="GO" id="GO:0051539">
    <property type="term" value="F:4 iron, 4 sulfur cluster binding"/>
    <property type="evidence" value="ECO:0007669"/>
    <property type="project" value="UniProtKB-KW"/>
</dbReference>
<feature type="domain" description="IspG TIM-barrel" evidence="15">
    <location>
        <begin position="57"/>
        <end position="327"/>
    </location>
</feature>
<evidence type="ECO:0000256" key="10">
    <source>
        <dbReference type="ARBA" id="ARBA00061554"/>
    </source>
</evidence>
<comment type="similarity">
    <text evidence="10">Belongs to the IspG family.</text>
</comment>
<dbReference type="EMBL" id="HBFB01015448">
    <property type="protein sequence ID" value="CAD8678710.1"/>
    <property type="molecule type" value="Transcribed_RNA"/>
</dbReference>
<evidence type="ECO:0000256" key="12">
    <source>
        <dbReference type="ARBA" id="ARBA00072132"/>
    </source>
</evidence>
<accession>A0A7S0RJS8</accession>
<dbReference type="GO" id="GO:0019288">
    <property type="term" value="P:isopentenyl diphosphate biosynthetic process, methylerythritol 4-phosphate pathway"/>
    <property type="evidence" value="ECO:0007669"/>
    <property type="project" value="TreeGrafter"/>
</dbReference>
<dbReference type="Gene3D" id="3.20.20.20">
    <property type="entry name" value="Dihydropteroate synthase-like"/>
    <property type="match status" value="1"/>
</dbReference>
<evidence type="ECO:0000256" key="13">
    <source>
        <dbReference type="ARBA" id="ARBA00083306"/>
    </source>
</evidence>
<dbReference type="InterPro" id="IPR004588">
    <property type="entry name" value="IspG_bac-typ"/>
</dbReference>
<keyword evidence="3" id="KW-0479">Metal-binding</keyword>
<evidence type="ECO:0000256" key="1">
    <source>
        <dbReference type="ARBA" id="ARBA00001966"/>
    </source>
</evidence>
<keyword evidence="6" id="KW-0411">Iron-sulfur</keyword>
<dbReference type="EC" id="1.17.7.1" evidence="11"/>
<dbReference type="SUPFAM" id="SSF56014">
    <property type="entry name" value="Nitrite and sulphite reductase 4Fe-4S domain-like"/>
    <property type="match status" value="1"/>
</dbReference>
<dbReference type="Pfam" id="PF04551">
    <property type="entry name" value="GcpE"/>
    <property type="match status" value="1"/>
</dbReference>
<evidence type="ECO:0000256" key="6">
    <source>
        <dbReference type="ARBA" id="ARBA00023014"/>
    </source>
</evidence>
<dbReference type="InterPro" id="IPR058578">
    <property type="entry name" value="IspG_TIM"/>
</dbReference>
<comment type="pathway">
    <text evidence="9">Isoprenoid biosynthesis; isopentenyl diphosphate biosynthesis via DXP pathway; isopentenyl diphosphate from 1-deoxy-D-xylulose 5-phosphate: step 5/6.</text>
</comment>
<dbReference type="FunFam" id="3.30.413.10:FF:000006">
    <property type="entry name" value="4-hydroxy-3-methylbut-2-en-1-yl diphosphate synthase (flavodoxin)"/>
    <property type="match status" value="1"/>
</dbReference>
<evidence type="ECO:0000256" key="4">
    <source>
        <dbReference type="ARBA" id="ARBA00023002"/>
    </source>
</evidence>
<dbReference type="Pfam" id="PF26540">
    <property type="entry name" value="GcpE_C"/>
    <property type="match status" value="1"/>
</dbReference>